<feature type="non-terminal residue" evidence="6">
    <location>
        <position position="1"/>
    </location>
</feature>
<comment type="catalytic activity">
    <reaction evidence="1">
        <text>Hydrolysis of terminal non-reducing beta-D-galactose residues in beta-D-galactosides.</text>
        <dbReference type="EC" id="3.2.1.23"/>
    </reaction>
</comment>
<evidence type="ECO:0000313" key="7">
    <source>
        <dbReference type="Proteomes" id="UP000028999"/>
    </source>
</evidence>
<name>A0A078JU57_BRANA</name>
<dbReference type="Gene3D" id="3.20.20.80">
    <property type="entry name" value="Glycosidases"/>
    <property type="match status" value="1"/>
</dbReference>
<sequence>IGPYACAEWNYGGFPVWLHNMPGMVFRTTNKAFMDEMQNFTTMIVDMVKKENLFASQGGPIILAQAIDLTNIFFLFINLADRK</sequence>
<keyword evidence="4" id="KW-0812">Transmembrane</keyword>
<proteinExistence type="inferred from homology"/>
<evidence type="ECO:0000256" key="3">
    <source>
        <dbReference type="ARBA" id="ARBA00012756"/>
    </source>
</evidence>
<dbReference type="STRING" id="3708.A0A078JU57"/>
<dbReference type="Pfam" id="PF01301">
    <property type="entry name" value="Glyco_hydro_35"/>
    <property type="match status" value="1"/>
</dbReference>
<dbReference type="InterPro" id="IPR001944">
    <property type="entry name" value="Glycoside_Hdrlase_35"/>
</dbReference>
<dbReference type="InterPro" id="IPR017853">
    <property type="entry name" value="GH"/>
</dbReference>
<comment type="similarity">
    <text evidence="2">Belongs to the glycosyl hydrolase 35 family.</text>
</comment>
<dbReference type="EMBL" id="LK038478">
    <property type="protein sequence ID" value="CDY69032.1"/>
    <property type="molecule type" value="Genomic_DNA"/>
</dbReference>
<evidence type="ECO:0000256" key="2">
    <source>
        <dbReference type="ARBA" id="ARBA00009809"/>
    </source>
</evidence>
<dbReference type="GO" id="GO:0004565">
    <property type="term" value="F:beta-galactosidase activity"/>
    <property type="evidence" value="ECO:0007669"/>
    <property type="project" value="UniProtKB-EC"/>
</dbReference>
<feature type="domain" description="Glycoside hydrolase 35 catalytic" evidence="5">
    <location>
        <begin position="1"/>
        <end position="65"/>
    </location>
</feature>
<organism evidence="6 7">
    <name type="scientific">Brassica napus</name>
    <name type="common">Rape</name>
    <dbReference type="NCBI Taxonomy" id="3708"/>
    <lineage>
        <taxon>Eukaryota</taxon>
        <taxon>Viridiplantae</taxon>
        <taxon>Streptophyta</taxon>
        <taxon>Embryophyta</taxon>
        <taxon>Tracheophyta</taxon>
        <taxon>Spermatophyta</taxon>
        <taxon>Magnoliopsida</taxon>
        <taxon>eudicotyledons</taxon>
        <taxon>Gunneridae</taxon>
        <taxon>Pentapetalae</taxon>
        <taxon>rosids</taxon>
        <taxon>malvids</taxon>
        <taxon>Brassicales</taxon>
        <taxon>Brassicaceae</taxon>
        <taxon>Brassiceae</taxon>
        <taxon>Brassica</taxon>
    </lineage>
</organism>
<dbReference type="GO" id="GO:0005975">
    <property type="term" value="P:carbohydrate metabolic process"/>
    <property type="evidence" value="ECO:0007669"/>
    <property type="project" value="InterPro"/>
</dbReference>
<gene>
    <name evidence="6" type="primary">BnaCnng61500D</name>
    <name evidence="6" type="ORF">GSBRNA2T00082550001</name>
</gene>
<accession>A0A078JU57</accession>
<keyword evidence="7" id="KW-1185">Reference proteome</keyword>
<feature type="transmembrane region" description="Helical" evidence="4">
    <location>
        <begin position="61"/>
        <end position="80"/>
    </location>
</feature>
<evidence type="ECO:0000256" key="1">
    <source>
        <dbReference type="ARBA" id="ARBA00001412"/>
    </source>
</evidence>
<dbReference type="PANTHER" id="PTHR23421">
    <property type="entry name" value="BETA-GALACTOSIDASE RELATED"/>
    <property type="match status" value="1"/>
</dbReference>
<dbReference type="Gramene" id="CDY69032">
    <property type="protein sequence ID" value="CDY69032"/>
    <property type="gene ID" value="GSBRNA2T00082550001"/>
</dbReference>
<dbReference type="EC" id="3.2.1.23" evidence="3"/>
<evidence type="ECO:0000313" key="6">
    <source>
        <dbReference type="EMBL" id="CDY69032.1"/>
    </source>
</evidence>
<evidence type="ECO:0000259" key="5">
    <source>
        <dbReference type="Pfam" id="PF01301"/>
    </source>
</evidence>
<keyword evidence="4" id="KW-1133">Transmembrane helix</keyword>
<dbReference type="Proteomes" id="UP000028999">
    <property type="component" value="Unassembled WGS sequence"/>
</dbReference>
<protein>
    <recommendedName>
        <fullName evidence="3">beta-galactosidase</fullName>
        <ecNumber evidence="3">3.2.1.23</ecNumber>
    </recommendedName>
</protein>
<dbReference type="InterPro" id="IPR031330">
    <property type="entry name" value="Gly_Hdrlase_35_cat"/>
</dbReference>
<reference evidence="6 7" key="1">
    <citation type="journal article" date="2014" name="Science">
        <title>Plant genetics. Early allopolyploid evolution in the post-Neolithic Brassica napus oilseed genome.</title>
        <authorList>
            <person name="Chalhoub B."/>
            <person name="Denoeud F."/>
            <person name="Liu S."/>
            <person name="Parkin I.A."/>
            <person name="Tang H."/>
            <person name="Wang X."/>
            <person name="Chiquet J."/>
            <person name="Belcram H."/>
            <person name="Tong C."/>
            <person name="Samans B."/>
            <person name="Correa M."/>
            <person name="Da Silva C."/>
            <person name="Just J."/>
            <person name="Falentin C."/>
            <person name="Koh C.S."/>
            <person name="Le Clainche I."/>
            <person name="Bernard M."/>
            <person name="Bento P."/>
            <person name="Noel B."/>
            <person name="Labadie K."/>
            <person name="Alberti A."/>
            <person name="Charles M."/>
            <person name="Arnaud D."/>
            <person name="Guo H."/>
            <person name="Daviaud C."/>
            <person name="Alamery S."/>
            <person name="Jabbari K."/>
            <person name="Zhao M."/>
            <person name="Edger P.P."/>
            <person name="Chelaifa H."/>
            <person name="Tack D."/>
            <person name="Lassalle G."/>
            <person name="Mestiri I."/>
            <person name="Schnel N."/>
            <person name="Le Paslier M.C."/>
            <person name="Fan G."/>
            <person name="Renault V."/>
            <person name="Bayer P.E."/>
            <person name="Golicz A.A."/>
            <person name="Manoli S."/>
            <person name="Lee T.H."/>
            <person name="Thi V.H."/>
            <person name="Chalabi S."/>
            <person name="Hu Q."/>
            <person name="Fan C."/>
            <person name="Tollenaere R."/>
            <person name="Lu Y."/>
            <person name="Battail C."/>
            <person name="Shen J."/>
            <person name="Sidebottom C.H."/>
            <person name="Wang X."/>
            <person name="Canaguier A."/>
            <person name="Chauveau A."/>
            <person name="Berard A."/>
            <person name="Deniot G."/>
            <person name="Guan M."/>
            <person name="Liu Z."/>
            <person name="Sun F."/>
            <person name="Lim Y.P."/>
            <person name="Lyons E."/>
            <person name="Town C.D."/>
            <person name="Bancroft I."/>
            <person name="Wang X."/>
            <person name="Meng J."/>
            <person name="Ma J."/>
            <person name="Pires J.C."/>
            <person name="King G.J."/>
            <person name="Brunel D."/>
            <person name="Delourme R."/>
            <person name="Renard M."/>
            <person name="Aury J.M."/>
            <person name="Adams K.L."/>
            <person name="Batley J."/>
            <person name="Snowdon R.J."/>
            <person name="Tost J."/>
            <person name="Edwards D."/>
            <person name="Zhou Y."/>
            <person name="Hua W."/>
            <person name="Sharpe A.G."/>
            <person name="Paterson A.H."/>
            <person name="Guan C."/>
            <person name="Wincker P."/>
        </authorList>
    </citation>
    <scope>NUCLEOTIDE SEQUENCE [LARGE SCALE GENOMIC DNA]</scope>
    <source>
        <strain evidence="7">cv. Darmor-bzh</strain>
    </source>
</reference>
<keyword evidence="4" id="KW-0472">Membrane</keyword>
<dbReference type="PaxDb" id="3708-A0A078JU57"/>
<dbReference type="AlphaFoldDB" id="A0A078JU57"/>
<dbReference type="SUPFAM" id="SSF51445">
    <property type="entry name" value="(Trans)glycosidases"/>
    <property type="match status" value="1"/>
</dbReference>
<evidence type="ECO:0000256" key="4">
    <source>
        <dbReference type="SAM" id="Phobius"/>
    </source>
</evidence>